<dbReference type="EMBL" id="KZ613913">
    <property type="protein sequence ID" value="PMD50239.1"/>
    <property type="molecule type" value="Genomic_DNA"/>
</dbReference>
<name>A0A2J6SHK0_9HELO</name>
<organism evidence="3 4">
    <name type="scientific">Hyaloscypha bicolor E</name>
    <dbReference type="NCBI Taxonomy" id="1095630"/>
    <lineage>
        <taxon>Eukaryota</taxon>
        <taxon>Fungi</taxon>
        <taxon>Dikarya</taxon>
        <taxon>Ascomycota</taxon>
        <taxon>Pezizomycotina</taxon>
        <taxon>Leotiomycetes</taxon>
        <taxon>Helotiales</taxon>
        <taxon>Hyaloscyphaceae</taxon>
        <taxon>Hyaloscypha</taxon>
        <taxon>Hyaloscypha bicolor</taxon>
    </lineage>
</organism>
<dbReference type="Proteomes" id="UP000235371">
    <property type="component" value="Unassembled WGS sequence"/>
</dbReference>
<feature type="region of interest" description="Disordered" evidence="1">
    <location>
        <begin position="421"/>
        <end position="496"/>
    </location>
</feature>
<dbReference type="OrthoDB" id="3439820at2759"/>
<reference evidence="3 4" key="1">
    <citation type="submission" date="2016-04" db="EMBL/GenBank/DDBJ databases">
        <title>A degradative enzymes factory behind the ericoid mycorrhizal symbiosis.</title>
        <authorList>
            <consortium name="DOE Joint Genome Institute"/>
            <person name="Martino E."/>
            <person name="Morin E."/>
            <person name="Grelet G."/>
            <person name="Kuo A."/>
            <person name="Kohler A."/>
            <person name="Daghino S."/>
            <person name="Barry K."/>
            <person name="Choi C."/>
            <person name="Cichocki N."/>
            <person name="Clum A."/>
            <person name="Copeland A."/>
            <person name="Hainaut M."/>
            <person name="Haridas S."/>
            <person name="Labutti K."/>
            <person name="Lindquist E."/>
            <person name="Lipzen A."/>
            <person name="Khouja H.-R."/>
            <person name="Murat C."/>
            <person name="Ohm R."/>
            <person name="Olson A."/>
            <person name="Spatafora J."/>
            <person name="Veneault-Fourrey C."/>
            <person name="Henrissat B."/>
            <person name="Grigoriev I."/>
            <person name="Martin F."/>
            <person name="Perotto S."/>
        </authorList>
    </citation>
    <scope>NUCLEOTIDE SEQUENCE [LARGE SCALE GENOMIC DNA]</scope>
    <source>
        <strain evidence="3 4">E</strain>
    </source>
</reference>
<evidence type="ECO:0000256" key="2">
    <source>
        <dbReference type="SAM" id="Phobius"/>
    </source>
</evidence>
<feature type="region of interest" description="Disordered" evidence="1">
    <location>
        <begin position="1"/>
        <end position="73"/>
    </location>
</feature>
<feature type="region of interest" description="Disordered" evidence="1">
    <location>
        <begin position="765"/>
        <end position="827"/>
    </location>
</feature>
<protein>
    <submittedName>
        <fullName evidence="3">Uncharacterized protein</fullName>
    </submittedName>
</protein>
<feature type="compositionally biased region" description="Polar residues" evidence="1">
    <location>
        <begin position="421"/>
        <end position="433"/>
    </location>
</feature>
<feature type="compositionally biased region" description="Basic and acidic residues" evidence="1">
    <location>
        <begin position="189"/>
        <end position="199"/>
    </location>
</feature>
<dbReference type="GeneID" id="36592229"/>
<dbReference type="STRING" id="1095630.A0A2J6SHK0"/>
<evidence type="ECO:0000256" key="1">
    <source>
        <dbReference type="SAM" id="MobiDB-lite"/>
    </source>
</evidence>
<feature type="region of interest" description="Disordered" evidence="1">
    <location>
        <begin position="329"/>
        <end position="351"/>
    </location>
</feature>
<gene>
    <name evidence="3" type="ORF">K444DRAFT_637633</name>
</gene>
<evidence type="ECO:0000313" key="4">
    <source>
        <dbReference type="Proteomes" id="UP000235371"/>
    </source>
</evidence>
<dbReference type="InParanoid" id="A0A2J6SHK0"/>
<feature type="compositionally biased region" description="Basic and acidic residues" evidence="1">
    <location>
        <begin position="329"/>
        <end position="338"/>
    </location>
</feature>
<feature type="region of interest" description="Disordered" evidence="1">
    <location>
        <begin position="91"/>
        <end position="285"/>
    </location>
</feature>
<dbReference type="RefSeq" id="XP_024727143.1">
    <property type="nucleotide sequence ID" value="XM_024884152.1"/>
</dbReference>
<feature type="transmembrane region" description="Helical" evidence="2">
    <location>
        <begin position="933"/>
        <end position="954"/>
    </location>
</feature>
<feature type="compositionally biased region" description="Basic and acidic residues" evidence="1">
    <location>
        <begin position="225"/>
        <end position="253"/>
    </location>
</feature>
<accession>A0A2J6SHK0</accession>
<keyword evidence="4" id="KW-1185">Reference proteome</keyword>
<feature type="compositionally biased region" description="Polar residues" evidence="1">
    <location>
        <begin position="272"/>
        <end position="285"/>
    </location>
</feature>
<feature type="compositionally biased region" description="Basic residues" evidence="1">
    <location>
        <begin position="673"/>
        <end position="683"/>
    </location>
</feature>
<feature type="compositionally biased region" description="Basic and acidic residues" evidence="1">
    <location>
        <begin position="57"/>
        <end position="71"/>
    </location>
</feature>
<feature type="compositionally biased region" description="Basic and acidic residues" evidence="1">
    <location>
        <begin position="93"/>
        <end position="105"/>
    </location>
</feature>
<sequence length="977" mass="106996">MSIEVQPPTPPDRSSARVHKEKLSNSPPVAFNIRSARRGHTRSSSFGGFVSRLLPSHRQEKGHTLRSKFNDDGAQDPVGLVFDLANSQCCKSSSEREHINGEVKKSWLPRKISHPTKDAQTPSALGDQLPRVSEQVGQARRFSLGGMGGIPGRAASGQSGGDEVQTTSNAGEKKKVKTLRRIIGSLKRARGEKVRERSNSEPSSSQAPQILESKEPRPETTMSSDGKEITKTQQIYDDKKSRREQRRSLRESGDFLGVQGANPRTGYWDISDATSSSEPSQISETTKLKLDLQAIELTEQKKRYEEAQKSHQEELVRIQTLKELKKEKGEQKRTELKMRQRRHGKWRVSENGWSSVAEPELSPIQQSAASTPIAKLAPGDRLFPMPCAADPNPYVNTPIKQGDYFGHRAVSSPLSLQRLGQRTDVSSFTTRSISIPRKPIGSPSRQRNEESSETIVHNHGRPSPIPVPKPLPGKETIVHNHGHPSPDLAQKSVPGKVQQPQSGLAVDLVLATPELNRSAARSTQLPFLGKEAPIFKAAGLLERKATAISFRSVSMKQVVIHPPLARSPSIRRIISLNELPPVSLKDPIAARIPSSYQTPKGLPTAWAPPTIIKTEPDKVASFINTSTITTTGCAPLPLLPGQVDGANDIRSDTPSRRQCFHHQITQIPLRTSSHQRQRSRGTHKTVSQTHPADIVISSEHQLGLTKERSIKLCQRTSPGVEKAELKSTPISISTCPQSPEKQKEAAQSAALLAFQQLRRRAAIKKTEGQTGGQLTPPKIRRQRVEESKETNTRGAHKLAQGENVDTGHPSETRGEQGKGGWKATQPSPVAARAITSRNAAGDKLAVWHPEPSAEKGVGETGKQGAHMKAIVLHQRRGVSSGRGLPTPGRPPQSIGQVVIGMAQNGWLVVEPVFDPESGIRRRFERQRLTWQDVGLFVAAAMFMTGTFLATVVFARVMGLGLQAVKALGPVFWLFTVF</sequence>
<evidence type="ECO:0000313" key="3">
    <source>
        <dbReference type="EMBL" id="PMD50239.1"/>
    </source>
</evidence>
<keyword evidence="2" id="KW-1133">Transmembrane helix</keyword>
<keyword evidence="2" id="KW-0812">Transmembrane</keyword>
<feature type="region of interest" description="Disordered" evidence="1">
    <location>
        <begin position="670"/>
        <end position="699"/>
    </location>
</feature>
<keyword evidence="2" id="KW-0472">Membrane</keyword>
<proteinExistence type="predicted"/>
<feature type="compositionally biased region" description="Basic and acidic residues" evidence="1">
    <location>
        <begin position="782"/>
        <end position="791"/>
    </location>
</feature>
<dbReference type="AlphaFoldDB" id="A0A2J6SHK0"/>